<keyword evidence="4 8" id="KW-1133">Transmembrane helix</keyword>
<evidence type="ECO:0000256" key="2">
    <source>
        <dbReference type="ARBA" id="ARBA00022692"/>
    </source>
</evidence>
<feature type="chain" id="PRO_5028081447" evidence="9">
    <location>
        <begin position="27"/>
        <end position="395"/>
    </location>
</feature>
<evidence type="ECO:0000313" key="10">
    <source>
        <dbReference type="Proteomes" id="UP000515152"/>
    </source>
</evidence>
<feature type="transmembrane region" description="Helical" evidence="8">
    <location>
        <begin position="320"/>
        <end position="343"/>
    </location>
</feature>
<dbReference type="Proteomes" id="UP000515152">
    <property type="component" value="Chromosome 5"/>
</dbReference>
<name>A0A6P8FK04_CLUHA</name>
<sequence>MSLRSDMLQFWSLLLGLQWGTMFTQAADSEAGKCISSTSLPLSEEYYEALQNVEEQCKSDRLEKDQEFGVSLFVRNGSGQMEHGRSIYGDKAKLGESYCDLYSGLHLPDSVPHRFLLNISCLLDSQNELKCSWNTTHIPADAQYSIAGLLCNEAKVLMSWNCIVHHLGNLTGCQGTTTEHQDLSKIIIRVNVSVSGFWYIHTEYFETMWIEKLDSPKITNSSFKDIGGNRCLDIHWEKPVSRVKTTINAKCFLYEIKINDEVTTLKSGSLNYSEQNTDPSRKYTVQMRVNWSKDCSYWSPWSDWSEPIVVGPAVGPQPEYSAWMILVIALGLPMILLVFLLLFCKLQRILFPPIPRPHIRIKALLEQDDGFQTMSKKPAEEVSVERVSEVDIYKP</sequence>
<dbReference type="KEGG" id="char:116220542"/>
<evidence type="ECO:0000313" key="11">
    <source>
        <dbReference type="RefSeq" id="XP_031423961.1"/>
    </source>
</evidence>
<evidence type="ECO:0000256" key="3">
    <source>
        <dbReference type="ARBA" id="ARBA00022729"/>
    </source>
</evidence>
<reference evidence="11" key="1">
    <citation type="submission" date="2025-08" db="UniProtKB">
        <authorList>
            <consortium name="RefSeq"/>
        </authorList>
    </citation>
    <scope>IDENTIFICATION</scope>
</reference>
<dbReference type="Gene3D" id="2.60.40.10">
    <property type="entry name" value="Immunoglobulins"/>
    <property type="match status" value="1"/>
</dbReference>
<keyword evidence="7" id="KW-0325">Glycoprotein</keyword>
<dbReference type="SUPFAM" id="SSF49265">
    <property type="entry name" value="Fibronectin type III"/>
    <property type="match status" value="1"/>
</dbReference>
<evidence type="ECO:0000256" key="1">
    <source>
        <dbReference type="ARBA" id="ARBA00004479"/>
    </source>
</evidence>
<dbReference type="GeneID" id="116220542"/>
<dbReference type="PANTHER" id="PTHR23037">
    <property type="entry name" value="CYTOKINE RECEPTOR"/>
    <property type="match status" value="1"/>
</dbReference>
<dbReference type="RefSeq" id="XP_031423961.1">
    <property type="nucleotide sequence ID" value="XM_031568101.1"/>
</dbReference>
<evidence type="ECO:0000256" key="8">
    <source>
        <dbReference type="SAM" id="Phobius"/>
    </source>
</evidence>
<dbReference type="OrthoDB" id="9835959at2759"/>
<protein>
    <submittedName>
        <fullName evidence="11">Interleukin-5 receptor subunit alpha-like isoform X1</fullName>
    </submittedName>
</protein>
<evidence type="ECO:0000256" key="5">
    <source>
        <dbReference type="ARBA" id="ARBA00023136"/>
    </source>
</evidence>
<accession>A0A6P8FK04</accession>
<comment type="subcellular location">
    <subcellularLocation>
        <location evidence="1">Membrane</location>
        <topology evidence="1">Single-pass type I membrane protein</topology>
    </subcellularLocation>
</comment>
<dbReference type="GO" id="GO:0009897">
    <property type="term" value="C:external side of plasma membrane"/>
    <property type="evidence" value="ECO:0007669"/>
    <property type="project" value="TreeGrafter"/>
</dbReference>
<organism evidence="10 11">
    <name type="scientific">Clupea harengus</name>
    <name type="common">Atlantic herring</name>
    <dbReference type="NCBI Taxonomy" id="7950"/>
    <lineage>
        <taxon>Eukaryota</taxon>
        <taxon>Metazoa</taxon>
        <taxon>Chordata</taxon>
        <taxon>Craniata</taxon>
        <taxon>Vertebrata</taxon>
        <taxon>Euteleostomi</taxon>
        <taxon>Actinopterygii</taxon>
        <taxon>Neopterygii</taxon>
        <taxon>Teleostei</taxon>
        <taxon>Clupei</taxon>
        <taxon>Clupeiformes</taxon>
        <taxon>Clupeoidei</taxon>
        <taxon>Clupeidae</taxon>
        <taxon>Clupea</taxon>
    </lineage>
</organism>
<evidence type="ECO:0000256" key="4">
    <source>
        <dbReference type="ARBA" id="ARBA00022989"/>
    </source>
</evidence>
<dbReference type="GO" id="GO:0004896">
    <property type="term" value="F:cytokine receptor activity"/>
    <property type="evidence" value="ECO:0007669"/>
    <property type="project" value="TreeGrafter"/>
</dbReference>
<dbReference type="InterPro" id="IPR013783">
    <property type="entry name" value="Ig-like_fold"/>
</dbReference>
<keyword evidence="10" id="KW-1185">Reference proteome</keyword>
<evidence type="ECO:0000256" key="9">
    <source>
        <dbReference type="SAM" id="SignalP"/>
    </source>
</evidence>
<proteinExistence type="predicted"/>
<evidence type="ECO:0000256" key="7">
    <source>
        <dbReference type="ARBA" id="ARBA00023180"/>
    </source>
</evidence>
<keyword evidence="6" id="KW-0675">Receptor</keyword>
<gene>
    <name evidence="11" type="primary">LOC116220542</name>
</gene>
<keyword evidence="5 8" id="KW-0472">Membrane</keyword>
<dbReference type="AlphaFoldDB" id="A0A6P8FK04"/>
<dbReference type="PANTHER" id="PTHR23037:SF46">
    <property type="entry name" value="INTERLEUKIN 5 RECEPTOR SUBUNIT ALPHA"/>
    <property type="match status" value="1"/>
</dbReference>
<keyword evidence="3 9" id="KW-0732">Signal</keyword>
<keyword evidence="2 8" id="KW-0812">Transmembrane</keyword>
<feature type="signal peptide" evidence="9">
    <location>
        <begin position="1"/>
        <end position="26"/>
    </location>
</feature>
<dbReference type="InterPro" id="IPR036116">
    <property type="entry name" value="FN3_sf"/>
</dbReference>
<evidence type="ECO:0000256" key="6">
    <source>
        <dbReference type="ARBA" id="ARBA00023170"/>
    </source>
</evidence>